<feature type="transmembrane region" description="Helical" evidence="1">
    <location>
        <begin position="210"/>
        <end position="231"/>
    </location>
</feature>
<feature type="transmembrane region" description="Helical" evidence="1">
    <location>
        <begin position="64"/>
        <end position="80"/>
    </location>
</feature>
<feature type="transmembrane region" description="Helical" evidence="1">
    <location>
        <begin position="485"/>
        <end position="506"/>
    </location>
</feature>
<feature type="transmembrane region" description="Helical" evidence="1">
    <location>
        <begin position="453"/>
        <end position="473"/>
    </location>
</feature>
<keyword evidence="1" id="KW-0812">Transmembrane</keyword>
<dbReference type="EMBL" id="PCSR01000069">
    <property type="protein sequence ID" value="PIP53086.1"/>
    <property type="molecule type" value="Genomic_DNA"/>
</dbReference>
<keyword evidence="1" id="KW-0472">Membrane</keyword>
<evidence type="ECO:0000313" key="3">
    <source>
        <dbReference type="Proteomes" id="UP000229459"/>
    </source>
</evidence>
<keyword evidence="1" id="KW-1133">Transmembrane helix</keyword>
<feature type="transmembrane region" description="Helical" evidence="1">
    <location>
        <begin position="6"/>
        <end position="27"/>
    </location>
</feature>
<evidence type="ECO:0000256" key="1">
    <source>
        <dbReference type="SAM" id="Phobius"/>
    </source>
</evidence>
<dbReference type="Proteomes" id="UP000229459">
    <property type="component" value="Unassembled WGS sequence"/>
</dbReference>
<feature type="transmembrane region" description="Helical" evidence="1">
    <location>
        <begin position="251"/>
        <end position="273"/>
    </location>
</feature>
<organism evidence="2 3">
    <name type="scientific">Candidatus Beckwithbacteria bacterium CG23_combo_of_CG06-09_8_20_14_all_34_8</name>
    <dbReference type="NCBI Taxonomy" id="1974497"/>
    <lineage>
        <taxon>Bacteria</taxon>
        <taxon>Candidatus Beckwithiibacteriota</taxon>
    </lineage>
</organism>
<proteinExistence type="predicted"/>
<reference evidence="2 3" key="1">
    <citation type="submission" date="2017-09" db="EMBL/GenBank/DDBJ databases">
        <title>Depth-based differentiation of microbial function through sediment-hosted aquifers and enrichment of novel symbionts in the deep terrestrial subsurface.</title>
        <authorList>
            <person name="Probst A.J."/>
            <person name="Ladd B."/>
            <person name="Jarett J.K."/>
            <person name="Geller-Mcgrath D.E."/>
            <person name="Sieber C.M."/>
            <person name="Emerson J.B."/>
            <person name="Anantharaman K."/>
            <person name="Thomas B.C."/>
            <person name="Malmstrom R."/>
            <person name="Stieglmeier M."/>
            <person name="Klingl A."/>
            <person name="Woyke T."/>
            <person name="Ryan C.M."/>
            <person name="Banfield J.F."/>
        </authorList>
    </citation>
    <scope>NUCLEOTIDE SEQUENCE [LARGE SCALE GENOMIC DNA]</scope>
    <source>
        <strain evidence="2">CG23_combo_of_CG06-09_8_20_14_all_34_8</strain>
    </source>
</reference>
<feature type="transmembrane region" description="Helical" evidence="1">
    <location>
        <begin position="92"/>
        <end position="116"/>
    </location>
</feature>
<evidence type="ECO:0000313" key="2">
    <source>
        <dbReference type="EMBL" id="PIP53086.1"/>
    </source>
</evidence>
<protein>
    <recommendedName>
        <fullName evidence="4">Glycosyltransferase RgtA/B/C/D-like domain-containing protein</fullName>
    </recommendedName>
</protein>
<feature type="transmembrane region" description="Helical" evidence="1">
    <location>
        <begin position="333"/>
        <end position="351"/>
    </location>
</feature>
<feature type="transmembrane region" description="Helical" evidence="1">
    <location>
        <begin position="396"/>
        <end position="416"/>
    </location>
</feature>
<sequence>MLWLLIPIISAVLFISIFLYFPGKIITHILNLKNRVDQEIILGLIVFLPFIFFGRWILPLWVLLFIYLSLCILAVIKYQVKFNLPKIQFNHRLILIIALGVVGQAWTYIASALAGFDNLRFNLLTNHDQAWHMSLINELVNNFPPIVPGFSGEILHNYHYFYDLLISTNIWLVHGSAYVYLQLIYPVLISVLYGLSIYRISVLLIKNKTLQIISVFLAYFGNNLAYIWYFLGVKQWQSDSLLLDQPLIYLFNHQTVLSLSLLLYGIILLNIWIKQKYNLKFIPILTLFLTTLAGIKIYAFLVFGISLALVIFIKMINIYQNDRSSFLVYIKNFIIFGSCSMILLGLFYVITFKEGDKFLTWNPGWIVDQFFIRSILPYFKKIASIRAIYQLLGQHFKLFILDSLIAVVFLVVNFQLRLLGLLRKKTNLIEHFLFFSSIIPILFILLFNQKNSAFNIIQFAPYAMISLSILLLINIDKLTIKWIKITAISIYILVSIPTSIKTILAYKTHNLTGFIDTQMVQGLETLSIYPQGSVAVLGQPLSLDKRNRQAEIYRDCNIIGALANKHTYYFDKNQLEVLNINFQDREKFIYTISSSFCDLSWEQRNEIKQRGIKYLIVPSSKKCGPYQIIFDSKEFAILSVNS</sequence>
<dbReference type="AlphaFoldDB" id="A0A2H0B615"/>
<name>A0A2H0B615_9BACT</name>
<comment type="caution">
    <text evidence="2">The sequence shown here is derived from an EMBL/GenBank/DDBJ whole genome shotgun (WGS) entry which is preliminary data.</text>
</comment>
<feature type="transmembrane region" description="Helical" evidence="1">
    <location>
        <begin position="285"/>
        <end position="313"/>
    </location>
</feature>
<feature type="transmembrane region" description="Helical" evidence="1">
    <location>
        <begin position="39"/>
        <end position="58"/>
    </location>
</feature>
<feature type="transmembrane region" description="Helical" evidence="1">
    <location>
        <begin position="428"/>
        <end position="447"/>
    </location>
</feature>
<evidence type="ECO:0008006" key="4">
    <source>
        <dbReference type="Google" id="ProtNLM"/>
    </source>
</evidence>
<accession>A0A2H0B615</accession>
<gene>
    <name evidence="2" type="ORF">COX08_02900</name>
</gene>
<feature type="transmembrane region" description="Helical" evidence="1">
    <location>
        <begin position="177"/>
        <end position="198"/>
    </location>
</feature>